<feature type="compositionally biased region" description="Basic and acidic residues" evidence="1">
    <location>
        <begin position="256"/>
        <end position="266"/>
    </location>
</feature>
<dbReference type="InterPro" id="IPR036291">
    <property type="entry name" value="NAD(P)-bd_dom_sf"/>
</dbReference>
<feature type="domain" description="Gfo/Idh/MocA-like oxidoreductase N-terminal" evidence="2">
    <location>
        <begin position="4"/>
        <end position="120"/>
    </location>
</feature>
<dbReference type="NCBIfam" id="TIGR01761">
    <property type="entry name" value="thiaz-red"/>
    <property type="match status" value="1"/>
</dbReference>
<feature type="region of interest" description="Disordered" evidence="1">
    <location>
        <begin position="324"/>
        <end position="353"/>
    </location>
</feature>
<dbReference type="Gene3D" id="3.30.360.10">
    <property type="entry name" value="Dihydrodipicolinate Reductase, domain 2"/>
    <property type="match status" value="1"/>
</dbReference>
<dbReference type="Pfam" id="PF01408">
    <property type="entry name" value="GFO_IDH_MocA"/>
    <property type="match status" value="1"/>
</dbReference>
<dbReference type="Proteomes" id="UP000478148">
    <property type="component" value="Unassembled WGS sequence"/>
</dbReference>
<dbReference type="RefSeq" id="WP_164446332.1">
    <property type="nucleotide sequence ID" value="NZ_SAIY01000002.1"/>
</dbReference>
<evidence type="ECO:0000259" key="2">
    <source>
        <dbReference type="Pfam" id="PF01408"/>
    </source>
</evidence>
<dbReference type="InterPro" id="IPR000683">
    <property type="entry name" value="Gfo/Idh/MocA-like_OxRdtase_N"/>
</dbReference>
<dbReference type="InterPro" id="IPR051450">
    <property type="entry name" value="Gfo/Idh/MocA_Oxidoreductases"/>
</dbReference>
<dbReference type="Gene3D" id="3.40.50.720">
    <property type="entry name" value="NAD(P)-binding Rossmann-like Domain"/>
    <property type="match status" value="1"/>
</dbReference>
<comment type="caution">
    <text evidence="4">The sequence shown here is derived from an EMBL/GenBank/DDBJ whole genome shotgun (WGS) entry which is preliminary data.</text>
</comment>
<protein>
    <submittedName>
        <fullName evidence="4">Gfo/Idh/MocA family oxidoreductase</fullName>
    </submittedName>
</protein>
<accession>A0A6M1KTU6</accession>
<feature type="region of interest" description="Disordered" evidence="1">
    <location>
        <begin position="243"/>
        <end position="278"/>
    </location>
</feature>
<dbReference type="PANTHER" id="PTHR43377:SF1">
    <property type="entry name" value="BILIVERDIN REDUCTASE A"/>
    <property type="match status" value="1"/>
</dbReference>
<evidence type="ECO:0000259" key="3">
    <source>
        <dbReference type="Pfam" id="PF21390"/>
    </source>
</evidence>
<dbReference type="InterPro" id="IPR010091">
    <property type="entry name" value="Thiazolinyl_imide_reductase"/>
</dbReference>
<dbReference type="Pfam" id="PF21390">
    <property type="entry name" value="Irp3-like_C"/>
    <property type="match status" value="1"/>
</dbReference>
<keyword evidence="5" id="KW-1185">Reference proteome</keyword>
<dbReference type="InterPro" id="IPR048655">
    <property type="entry name" value="Irp3-like_C"/>
</dbReference>
<name>A0A6M1KTU6_9ACTN</name>
<evidence type="ECO:0000313" key="5">
    <source>
        <dbReference type="Proteomes" id="UP000478148"/>
    </source>
</evidence>
<dbReference type="GO" id="GO:0000166">
    <property type="term" value="F:nucleotide binding"/>
    <property type="evidence" value="ECO:0007669"/>
    <property type="project" value="InterPro"/>
</dbReference>
<gene>
    <name evidence="4" type="ORF">ENC19_07190</name>
</gene>
<dbReference type="SUPFAM" id="SSF51735">
    <property type="entry name" value="NAD(P)-binding Rossmann-fold domains"/>
    <property type="match status" value="1"/>
</dbReference>
<organism evidence="4 5">
    <name type="scientific">Verrucosispora sioxanthis</name>
    <dbReference type="NCBI Taxonomy" id="2499994"/>
    <lineage>
        <taxon>Bacteria</taxon>
        <taxon>Bacillati</taxon>
        <taxon>Actinomycetota</taxon>
        <taxon>Actinomycetes</taxon>
        <taxon>Micromonosporales</taxon>
        <taxon>Micromonosporaceae</taxon>
        <taxon>Micromonospora</taxon>
    </lineage>
</organism>
<dbReference type="PANTHER" id="PTHR43377">
    <property type="entry name" value="BILIVERDIN REDUCTASE A"/>
    <property type="match status" value="1"/>
</dbReference>
<dbReference type="AlphaFoldDB" id="A0A6M1KTU6"/>
<evidence type="ECO:0000313" key="4">
    <source>
        <dbReference type="EMBL" id="NGM12455.1"/>
    </source>
</evidence>
<feature type="domain" description="Thiazolinyl imine reductase-like C-terminal" evidence="3">
    <location>
        <begin position="149"/>
        <end position="242"/>
    </location>
</feature>
<reference evidence="4 5" key="1">
    <citation type="submission" date="2020-02" db="EMBL/GenBank/DDBJ databases">
        <title>Draft Genome Sequence of Verrucosispora sp. Strain CWR15, Isolated from Gulf of Mexico Sponge.</title>
        <authorList>
            <person name="Kennedy S.J."/>
            <person name="Cella E."/>
            <person name="Azarian T."/>
            <person name="Baker B.J."/>
            <person name="Shaw L.N."/>
        </authorList>
    </citation>
    <scope>NUCLEOTIDE SEQUENCE [LARGE SCALE GENOMIC DNA]</scope>
    <source>
        <strain evidence="4 5">CWR15</strain>
    </source>
</reference>
<evidence type="ECO:0000256" key="1">
    <source>
        <dbReference type="SAM" id="MobiDB-lite"/>
    </source>
</evidence>
<dbReference type="EMBL" id="SAIY01000002">
    <property type="protein sequence ID" value="NGM12455.1"/>
    <property type="molecule type" value="Genomic_DNA"/>
</dbReference>
<sequence length="353" mass="37514">MTGNVVVCGTGFGRVYLRALERAEPSLRLAGVLARGSARSVACAERSGVPLYTDPDDLPPEVDLAVVAVYAGVNGGAGTELAQRLMGRGIHVLQEGPVHQDELTAALRTARRAGVMYQVSTHYVEVEPVRRFIAVTRALADKQPLLHLDATCGLQVFYHLFDILRLALGGLRPWSFAESVPSAGGFATLVGEVHGVPVTLRVQNQLHLRDPDNHAHLLHRISVGASGGNLTLLNTHGPLIWSPRPHFPEQGQAGSRLDESPGEHLDYPSASPLGPAEAPSYRSIVGELWPAAAGRALAGLHRAARDGADPLPIGQPQLAVAGAWRDASRRLGPPESLDGPAPRPLSVKEVEVP</sequence>
<proteinExistence type="predicted"/>